<dbReference type="KEGG" id="aplc:110978021"/>
<dbReference type="PANTHER" id="PTHR13063">
    <property type="entry name" value="ENOS INTERACTING PROTEIN"/>
    <property type="match status" value="1"/>
</dbReference>
<accession>A0A8B7Y563</accession>
<evidence type="ECO:0000256" key="2">
    <source>
        <dbReference type="ARBA" id="ARBA00008126"/>
    </source>
</evidence>
<dbReference type="InterPro" id="IPR013083">
    <property type="entry name" value="Znf_RING/FYVE/PHD"/>
</dbReference>
<dbReference type="GO" id="GO:0061630">
    <property type="term" value="F:ubiquitin protein ligase activity"/>
    <property type="evidence" value="ECO:0007669"/>
    <property type="project" value="InterPro"/>
</dbReference>
<feature type="coiled-coil region" evidence="5">
    <location>
        <begin position="71"/>
        <end position="98"/>
    </location>
</feature>
<dbReference type="Pfam" id="PF15906">
    <property type="entry name" value="zf-NOSIP"/>
    <property type="match status" value="1"/>
</dbReference>
<evidence type="ECO:0000256" key="1">
    <source>
        <dbReference type="ARBA" id="ARBA00004123"/>
    </source>
</evidence>
<dbReference type="CTD" id="51070"/>
<keyword evidence="3 4" id="KW-0539">Nucleus</keyword>
<dbReference type="PANTHER" id="PTHR13063:SF10">
    <property type="entry name" value="NITRIC OXIDE SYNTHASE-INTERACTING PROTEIN"/>
    <property type="match status" value="1"/>
</dbReference>
<evidence type="ECO:0000259" key="7">
    <source>
        <dbReference type="Pfam" id="PF15906"/>
    </source>
</evidence>
<name>A0A8B7Y563_ACAPL</name>
<organism evidence="8 9">
    <name type="scientific">Acanthaster planci</name>
    <name type="common">Crown-of-thorns starfish</name>
    <dbReference type="NCBI Taxonomy" id="133434"/>
    <lineage>
        <taxon>Eukaryota</taxon>
        <taxon>Metazoa</taxon>
        <taxon>Echinodermata</taxon>
        <taxon>Eleutherozoa</taxon>
        <taxon>Asterozoa</taxon>
        <taxon>Asteroidea</taxon>
        <taxon>Valvatacea</taxon>
        <taxon>Valvatida</taxon>
        <taxon>Acanthasteridae</taxon>
        <taxon>Acanthaster</taxon>
    </lineage>
</organism>
<dbReference type="OrthoDB" id="116827at2759"/>
<dbReference type="SUPFAM" id="SSF57850">
    <property type="entry name" value="RING/U-box"/>
    <property type="match status" value="2"/>
</dbReference>
<dbReference type="OMA" id="PCVTKFM"/>
<dbReference type="GO" id="GO:0005634">
    <property type="term" value="C:nucleus"/>
    <property type="evidence" value="ECO:0007669"/>
    <property type="project" value="UniProtKB-SubCell"/>
</dbReference>
<evidence type="ECO:0000313" key="8">
    <source>
        <dbReference type="Proteomes" id="UP000694845"/>
    </source>
</evidence>
<protein>
    <submittedName>
        <fullName evidence="9">Nitric oxide synthase-interacting protein-like</fullName>
    </submittedName>
</protein>
<feature type="compositionally biased region" description="Basic and acidic residues" evidence="6">
    <location>
        <begin position="161"/>
        <end position="175"/>
    </location>
</feature>
<dbReference type="PIRSF" id="PIRSF023577">
    <property type="entry name" value="ENOS_interacting"/>
    <property type="match status" value="1"/>
</dbReference>
<reference evidence="9" key="1">
    <citation type="submission" date="2025-08" db="UniProtKB">
        <authorList>
            <consortium name="RefSeq"/>
        </authorList>
    </citation>
    <scope>IDENTIFICATION</scope>
</reference>
<keyword evidence="5" id="KW-0175">Coiled coil</keyword>
<feature type="compositionally biased region" description="Low complexity" evidence="6">
    <location>
        <begin position="149"/>
        <end position="160"/>
    </location>
</feature>
<dbReference type="AlphaFoldDB" id="A0A8B7Y563"/>
<evidence type="ECO:0000256" key="5">
    <source>
        <dbReference type="SAM" id="Coils"/>
    </source>
</evidence>
<comment type="similarity">
    <text evidence="2 4">Belongs to the NOSIP family.</text>
</comment>
<dbReference type="CDD" id="cd16661">
    <property type="entry name" value="RING-Ubox1_NOSIP"/>
    <property type="match status" value="1"/>
</dbReference>
<dbReference type="Proteomes" id="UP000694845">
    <property type="component" value="Unplaced"/>
</dbReference>
<dbReference type="CDD" id="cd16662">
    <property type="entry name" value="RING-Ubox2_NOSIP"/>
    <property type="match status" value="1"/>
</dbReference>
<keyword evidence="8" id="KW-1185">Reference proteome</keyword>
<dbReference type="InterPro" id="IPR016818">
    <property type="entry name" value="NOSIP"/>
</dbReference>
<dbReference type="InterPro" id="IPR031790">
    <property type="entry name" value="Znf-NOSIP"/>
</dbReference>
<feature type="region of interest" description="Disordered" evidence="6">
    <location>
        <begin position="122"/>
        <end position="179"/>
    </location>
</feature>
<sequence length="320" mass="35660">MTRHQRNCTAGTVYTYHERKKDAAQSGYGTNKTRLGKDSVGDFDCCCLTLQPCANPVITEEGYLYDKEAIIEYVLKQKQEYERRLKEYHRQCRLHKEEESQAKKSAKEEKVKAFIEKERSITSKPLNPFTEAPPAKKARTEEPKPVTPTTSTSSGTSNGGDKAEGATKNGEKKTELPSFWIPSLTPEAKATAVQKPDKTVFCPMSKKPLKVKNLIPVSFVRADDANDKRPLVAKQIRYKCAVTHDILSNKTPCAVLRPSGKVVTLDCVEKIIKKDMRDPFTGDTLRDSDIIKIKRGGTGFASAAETSLEARKARPVMMAS</sequence>
<comment type="subcellular location">
    <subcellularLocation>
        <location evidence="1 4">Nucleus</location>
    </subcellularLocation>
</comment>
<dbReference type="GeneID" id="110978021"/>
<proteinExistence type="inferred from homology"/>
<dbReference type="RefSeq" id="XP_022088339.1">
    <property type="nucleotide sequence ID" value="XM_022232647.1"/>
</dbReference>
<evidence type="ECO:0000313" key="9">
    <source>
        <dbReference type="RefSeq" id="XP_022088339.1"/>
    </source>
</evidence>
<gene>
    <name evidence="9" type="primary">LOC110978021</name>
</gene>
<feature type="domain" description="Nitric oxide synthase-interacting protein zinc-finger" evidence="7">
    <location>
        <begin position="4"/>
        <end position="78"/>
    </location>
</feature>
<evidence type="ECO:0000256" key="3">
    <source>
        <dbReference type="ARBA" id="ARBA00023242"/>
    </source>
</evidence>
<dbReference type="Gene3D" id="3.30.40.10">
    <property type="entry name" value="Zinc/RING finger domain, C3HC4 (zinc finger)"/>
    <property type="match status" value="2"/>
</dbReference>
<evidence type="ECO:0000256" key="4">
    <source>
        <dbReference type="PIRNR" id="PIRNR023577"/>
    </source>
</evidence>
<evidence type="ECO:0000256" key="6">
    <source>
        <dbReference type="SAM" id="MobiDB-lite"/>
    </source>
</evidence>